<dbReference type="PANTHER" id="PTHR21024">
    <property type="entry name" value="GROWTH HORMONE-INDUCIBLE SOLUBLE PROTEIN-RELATED"/>
    <property type="match status" value="1"/>
</dbReference>
<dbReference type="InterPro" id="IPR052000">
    <property type="entry name" value="ETFRF1"/>
</dbReference>
<protein>
    <submittedName>
        <fullName evidence="3">Uncharacterized protein</fullName>
    </submittedName>
</protein>
<feature type="compositionally biased region" description="Basic and acidic residues" evidence="2">
    <location>
        <begin position="985"/>
        <end position="997"/>
    </location>
</feature>
<organism evidence="3 4">
    <name type="scientific">Cryptolaemus montrouzieri</name>
    <dbReference type="NCBI Taxonomy" id="559131"/>
    <lineage>
        <taxon>Eukaryota</taxon>
        <taxon>Metazoa</taxon>
        <taxon>Ecdysozoa</taxon>
        <taxon>Arthropoda</taxon>
        <taxon>Hexapoda</taxon>
        <taxon>Insecta</taxon>
        <taxon>Pterygota</taxon>
        <taxon>Neoptera</taxon>
        <taxon>Endopterygota</taxon>
        <taxon>Coleoptera</taxon>
        <taxon>Polyphaga</taxon>
        <taxon>Cucujiformia</taxon>
        <taxon>Coccinelloidea</taxon>
        <taxon>Coccinellidae</taxon>
        <taxon>Scymninae</taxon>
        <taxon>Scymnini</taxon>
        <taxon>Cryptolaemus</taxon>
    </lineage>
</organism>
<keyword evidence="4" id="KW-1185">Reference proteome</keyword>
<dbReference type="EMBL" id="JABFTP020000062">
    <property type="protein sequence ID" value="KAL3273113.1"/>
    <property type="molecule type" value="Genomic_DNA"/>
</dbReference>
<feature type="compositionally biased region" description="Basic and acidic residues" evidence="2">
    <location>
        <begin position="829"/>
        <end position="854"/>
    </location>
</feature>
<reference evidence="3 4" key="1">
    <citation type="journal article" date="2021" name="BMC Biol.">
        <title>Horizontally acquired antibacterial genes associated with adaptive radiation of ladybird beetles.</title>
        <authorList>
            <person name="Li H.S."/>
            <person name="Tang X.F."/>
            <person name="Huang Y.H."/>
            <person name="Xu Z.Y."/>
            <person name="Chen M.L."/>
            <person name="Du X.Y."/>
            <person name="Qiu B.Y."/>
            <person name="Chen P.T."/>
            <person name="Zhang W."/>
            <person name="Slipinski A."/>
            <person name="Escalona H.E."/>
            <person name="Waterhouse R.M."/>
            <person name="Zwick A."/>
            <person name="Pang H."/>
        </authorList>
    </citation>
    <scope>NUCLEOTIDE SEQUENCE [LARGE SCALE GENOMIC DNA]</scope>
    <source>
        <strain evidence="3">SYSU2018</strain>
    </source>
</reference>
<feature type="compositionally biased region" description="Basic and acidic residues" evidence="2">
    <location>
        <begin position="741"/>
        <end position="757"/>
    </location>
</feature>
<evidence type="ECO:0000256" key="2">
    <source>
        <dbReference type="SAM" id="MobiDB-lite"/>
    </source>
</evidence>
<feature type="compositionally biased region" description="Basic residues" evidence="2">
    <location>
        <begin position="612"/>
        <end position="623"/>
    </location>
</feature>
<feature type="compositionally biased region" description="Basic and acidic residues" evidence="2">
    <location>
        <begin position="962"/>
        <end position="975"/>
    </location>
</feature>
<feature type="compositionally biased region" description="Basic and acidic residues" evidence="2">
    <location>
        <begin position="877"/>
        <end position="886"/>
    </location>
</feature>
<feature type="region of interest" description="Disordered" evidence="2">
    <location>
        <begin position="1"/>
        <end position="40"/>
    </location>
</feature>
<feature type="compositionally biased region" description="Basic and acidic residues" evidence="2">
    <location>
        <begin position="706"/>
        <end position="724"/>
    </location>
</feature>
<gene>
    <name evidence="3" type="ORF">HHI36_014567</name>
</gene>
<evidence type="ECO:0000313" key="4">
    <source>
        <dbReference type="Proteomes" id="UP001516400"/>
    </source>
</evidence>
<feature type="compositionally biased region" description="Basic and acidic residues" evidence="2">
    <location>
        <begin position="192"/>
        <end position="203"/>
    </location>
</feature>
<feature type="compositionally biased region" description="Basic and acidic residues" evidence="2">
    <location>
        <begin position="540"/>
        <end position="556"/>
    </location>
</feature>
<feature type="compositionally biased region" description="Basic and acidic residues" evidence="2">
    <location>
        <begin position="158"/>
        <end position="167"/>
    </location>
</feature>
<proteinExistence type="predicted"/>
<accession>A0ABD2N3E3</accession>
<dbReference type="PANTHER" id="PTHR21024:SF0">
    <property type="entry name" value="ELECTRON TRANSFER FLAVOPROTEIN REGULATORY FACTOR 1"/>
    <property type="match status" value="1"/>
</dbReference>
<feature type="region of interest" description="Disordered" evidence="2">
    <location>
        <begin position="491"/>
        <end position="623"/>
    </location>
</feature>
<feature type="compositionally biased region" description="Polar residues" evidence="2">
    <location>
        <begin position="15"/>
        <end position="28"/>
    </location>
</feature>
<dbReference type="AlphaFoldDB" id="A0ABD2N3E3"/>
<dbReference type="Proteomes" id="UP001516400">
    <property type="component" value="Unassembled WGS sequence"/>
</dbReference>
<feature type="compositionally biased region" description="Basic residues" evidence="2">
    <location>
        <begin position="579"/>
        <end position="605"/>
    </location>
</feature>
<comment type="caution">
    <text evidence="3">The sequence shown here is derived from an EMBL/GenBank/DDBJ whole genome shotgun (WGS) entry which is preliminary data.</text>
</comment>
<keyword evidence="1" id="KW-0175">Coiled coil</keyword>
<feature type="compositionally biased region" description="Basic and acidic residues" evidence="2">
    <location>
        <begin position="503"/>
        <end position="515"/>
    </location>
</feature>
<feature type="coiled-coil region" evidence="1">
    <location>
        <begin position="896"/>
        <end position="940"/>
    </location>
</feature>
<feature type="compositionally biased region" description="Basic and acidic residues" evidence="2">
    <location>
        <begin position="522"/>
        <end position="532"/>
    </location>
</feature>
<feature type="region of interest" description="Disordered" evidence="2">
    <location>
        <begin position="950"/>
        <end position="997"/>
    </location>
</feature>
<feature type="region of interest" description="Disordered" evidence="2">
    <location>
        <begin position="741"/>
        <end position="896"/>
    </location>
</feature>
<name>A0ABD2N3E3_9CUCU</name>
<feature type="compositionally biased region" description="Basic residues" evidence="2">
    <location>
        <begin position="557"/>
        <end position="566"/>
    </location>
</feature>
<sequence length="997" mass="118068">MDTSLQNEEIDESDSNLNEITSNSPHNSNDNENKSEVLDEINDQCHKSTFKNVLQAKKRLQAFSVQKQIPISSSTSKTKLKTVFVSEKTYNEKGEIQENLVPLRKPPKKADNPIDKAKAVIEEIELLKKIELLGTTPLTIEEKLMSMSAPKRSRSRSKSSERDFVFRKREKKVRNYRRSDSGRRSPSPLLTKTREKPSEKSSRYKYPKNWDEFFKEKWTFEKLFSKMSHPSGRNNIPSDITRQLLFKTPAEVIKPFYYKNEKGEEISVPYKFLRHTLVEPKIPYNCNQVKFKEQFLTREQTLSNTHKNYRMYLEKFLERSNRTKFRTTEPIGQRNWYQKCWKDNETKVLESSIGLSFLQNYSDDDDEEEEVDQVQLTEMESIVVKKEENKKKTDGNNTKEYIKNEEDAKIKVRDRCSEKKKEEVSFPDHGENISKYSKTDQKMTEITTVSFIEGEIERNAEKSKSVHEEELDKKDVITSWTPERIVPTIIDQWDEMPKKKKDKSTQDVKKNKKQIDTNCQNIEEKQKAREIYSEDEWDETPTRKKEKSISEEADVKKFKKKKNRKKSVSESSSSEEKKKTKKKRKLDKKKKQKEKEKKARKKKEKLKAEKLKQKKEKKKKLKLKEREAEKEILKKLKKEIENSLVEVEREEREKIEINKSEQIADPPIRVKVEKEDSYEQTRRPVEDLRNFLDKKIGKTRGKIEEKTSDIEKHTEIDEGRDERKNKRMNKISVIKDWKKQAKVKEEKCNENNDKIIDSPKFNISNKTGVYVESQNPANSAQETAESSEKEPAKPKLKSEKELTGETTPDTDEYHSNWESDDGISPIVKMDTKKADRSWESDEEIFERSYSKKDQGNIPLGESPLLEMPLHIKKFSRRNFDRRESKGSRSRTRSPEYLDVDSEIKLLEEERINLSKERMRLEIERIRIHELERKKSMEEIEYINEGEKSPTWSARNFRKKQDKRQSRWDLKDDHVDSSTSKHRREKSVERHSRCEEGT</sequence>
<evidence type="ECO:0000256" key="1">
    <source>
        <dbReference type="SAM" id="Coils"/>
    </source>
</evidence>
<feature type="region of interest" description="Disordered" evidence="2">
    <location>
        <begin position="144"/>
        <end position="203"/>
    </location>
</feature>
<feature type="compositionally biased region" description="Polar residues" evidence="2">
    <location>
        <begin position="761"/>
        <end position="784"/>
    </location>
</feature>
<evidence type="ECO:0000313" key="3">
    <source>
        <dbReference type="EMBL" id="KAL3273113.1"/>
    </source>
</evidence>
<feature type="region of interest" description="Disordered" evidence="2">
    <location>
        <begin position="706"/>
        <end position="728"/>
    </location>
</feature>
<feature type="compositionally biased region" description="Basic and acidic residues" evidence="2">
    <location>
        <begin position="786"/>
        <end position="803"/>
    </location>
</feature>